<sequence>MEKAVAAGTVPGRAVRVAAYVGAVLATVCVIVTASLRGTVLAPDFYASALDREHAYDRLYDEVLVDPRTAPTTRQLLAQLPVPEAQVTSNIKLVLPPDTVRALVRQRIDATVGYLNGSRSTLDLTVDLGPVLANLDQLAQIYLGDLVAGVQNRSEPDFERFSADVSDALRELAAGRAPQGMPKLSLTEDQAAAVTTALLAVAPEDQRPALRGEVETALADGDVATALAAVAAAARTDRSDSAVRRLRESLDGGTWDPASVLAASGNELRAVHDIRPYTSVGLGLVEALAAAVLALCLVALWITGPARPGRRLMALARPLLGGAALVAAAVGVRELLGDGRLVSPSVSWSPSLSRLVDDVQDRAHGMLLDTVLLTVLVAVAAAALLAVVGRLLDRRRTPTTAAWRTPAIGLGAAALAVAGIVVTPLLTAASAPRLCQGSAALCDRRYDEVAQLTAHNAMSTTVDRFIGPLQDPDITAQLNDGVRALQLDTYRWERPEEITARLDASDFTAEQKQLVQRAVNTINPPRDGLWLCHAVCRAGAVALVPELREIGAWMRQHPTDVVTFIVQDEISASDTERAFHEAGLDPLLFTPDADPDHPWPTLGEMIDSGRRLVVFAEDADGPAPWYRNFYRYGMETPFAFRSPDRMTCVPHRGGTGKQLFLLNHFITDNGGSRLDAGTVNTRRFVLDRVHRCERERGHPVTFVAVDYATIGDAASAVRALNEERSAD</sequence>
<feature type="transmembrane region" description="Helical" evidence="1">
    <location>
        <begin position="280"/>
        <end position="302"/>
    </location>
</feature>
<accession>A0AAU8J370</accession>
<organism evidence="2">
    <name type="scientific">Streptomyces tabacisoli</name>
    <dbReference type="NCBI Taxonomy" id="3156398"/>
    <lineage>
        <taxon>Bacteria</taxon>
        <taxon>Bacillati</taxon>
        <taxon>Actinomycetota</taxon>
        <taxon>Actinomycetes</taxon>
        <taxon>Kitasatosporales</taxon>
        <taxon>Streptomycetaceae</taxon>
        <taxon>Streptomyces</taxon>
    </lineage>
</organism>
<dbReference type="Gene3D" id="3.20.20.190">
    <property type="entry name" value="Phosphatidylinositol (PI) phosphodiesterase"/>
    <property type="match status" value="1"/>
</dbReference>
<dbReference type="RefSeq" id="WP_353946336.1">
    <property type="nucleotide sequence ID" value="NZ_CP159534.1"/>
</dbReference>
<dbReference type="AlphaFoldDB" id="A0AAU8J370"/>
<evidence type="ECO:0000256" key="1">
    <source>
        <dbReference type="SAM" id="Phobius"/>
    </source>
</evidence>
<dbReference type="SUPFAM" id="SSF51695">
    <property type="entry name" value="PLC-like phosphodiesterases"/>
    <property type="match status" value="1"/>
</dbReference>
<dbReference type="InterPro" id="IPR051057">
    <property type="entry name" value="PI-PLC_domain"/>
</dbReference>
<name>A0AAU8J370_9ACTN</name>
<dbReference type="InterPro" id="IPR017946">
    <property type="entry name" value="PLC-like_Pdiesterase_TIM-brl"/>
</dbReference>
<dbReference type="KEGG" id="stac:ABII15_35220"/>
<keyword evidence="1" id="KW-0472">Membrane</keyword>
<dbReference type="Pfam" id="PF26146">
    <property type="entry name" value="PI-PLC_X"/>
    <property type="match status" value="1"/>
</dbReference>
<dbReference type="PANTHER" id="PTHR13593:SF140">
    <property type="entry name" value="PLC-LIKE PHOSPHODIESTERASE"/>
    <property type="match status" value="1"/>
</dbReference>
<dbReference type="CDD" id="cd08588">
    <property type="entry name" value="PI-PLCc_At5g67130_like"/>
    <property type="match status" value="1"/>
</dbReference>
<protein>
    <submittedName>
        <fullName evidence="2">PI-PLC domain-containing protein</fullName>
    </submittedName>
</protein>
<dbReference type="PANTHER" id="PTHR13593">
    <property type="match status" value="1"/>
</dbReference>
<keyword evidence="1" id="KW-0812">Transmembrane</keyword>
<gene>
    <name evidence="2" type="ORF">ABII15_35220</name>
</gene>
<feature type="transmembrane region" description="Helical" evidence="1">
    <location>
        <begin position="404"/>
        <end position="426"/>
    </location>
</feature>
<proteinExistence type="predicted"/>
<keyword evidence="1" id="KW-1133">Transmembrane helix</keyword>
<dbReference type="GO" id="GO:0006629">
    <property type="term" value="P:lipid metabolic process"/>
    <property type="evidence" value="ECO:0007669"/>
    <property type="project" value="InterPro"/>
</dbReference>
<dbReference type="EMBL" id="CP159534">
    <property type="protein sequence ID" value="XCJ74900.1"/>
    <property type="molecule type" value="Genomic_DNA"/>
</dbReference>
<feature type="transmembrane region" description="Helical" evidence="1">
    <location>
        <begin position="314"/>
        <end position="332"/>
    </location>
</feature>
<reference evidence="2" key="1">
    <citation type="submission" date="2024-06" db="EMBL/GenBank/DDBJ databases">
        <title>Streptomyces sp. strain HUAS MG91 genome sequences.</title>
        <authorList>
            <person name="Mo P."/>
        </authorList>
    </citation>
    <scope>NUCLEOTIDE SEQUENCE</scope>
    <source>
        <strain evidence="2">HUAS MG91</strain>
    </source>
</reference>
<dbReference type="GO" id="GO:0008081">
    <property type="term" value="F:phosphoric diester hydrolase activity"/>
    <property type="evidence" value="ECO:0007669"/>
    <property type="project" value="InterPro"/>
</dbReference>
<feature type="transmembrane region" description="Helical" evidence="1">
    <location>
        <begin position="371"/>
        <end position="392"/>
    </location>
</feature>
<evidence type="ECO:0000313" key="2">
    <source>
        <dbReference type="EMBL" id="XCJ74900.1"/>
    </source>
</evidence>